<sequence>MQDTHSHYTGEVVSGGPSDVRDLGTLTIRKASVGPMNNNVYLLTPSDGSGSLLIDAATDAARVNGLIAESAAPVATIVTTHRHPDHTGALVEIADATGAETIAGVRDAAALPLPAHRTVDHGDTITVGEHTVDVIALRGHTPGAIALAWTAPDGSAHLFTGDSLFPGGVGKTDSPEDFVSLIDDVEQRLFDVYDDDAWVYPGHGSDTTIGTERPSLPEWRQRGW</sequence>
<dbReference type="InterPro" id="IPR036866">
    <property type="entry name" value="RibonucZ/Hydroxyglut_hydro"/>
</dbReference>
<evidence type="ECO:0000313" key="3">
    <source>
        <dbReference type="EMBL" id="STD09221.1"/>
    </source>
</evidence>
<feature type="region of interest" description="Disordered" evidence="1">
    <location>
        <begin position="205"/>
        <end position="224"/>
    </location>
</feature>
<dbReference type="Pfam" id="PF00753">
    <property type="entry name" value="Lactamase_B"/>
    <property type="match status" value="1"/>
</dbReference>
<dbReference type="GO" id="GO:0016787">
    <property type="term" value="F:hydrolase activity"/>
    <property type="evidence" value="ECO:0007669"/>
    <property type="project" value="UniProtKB-KW"/>
</dbReference>
<proteinExistence type="predicted"/>
<name>A0AA46BN75_9MICO</name>
<evidence type="ECO:0000313" key="4">
    <source>
        <dbReference type="Proteomes" id="UP000254118"/>
    </source>
</evidence>
<reference evidence="3 4" key="1">
    <citation type="submission" date="2018-06" db="EMBL/GenBank/DDBJ databases">
        <authorList>
            <consortium name="Pathogen Informatics"/>
            <person name="Doyle S."/>
        </authorList>
    </citation>
    <scope>NUCLEOTIDE SEQUENCE [LARGE SCALE GENOMIC DNA]</scope>
    <source>
        <strain evidence="3 4">NCTC7915</strain>
    </source>
</reference>
<dbReference type="SUPFAM" id="SSF56281">
    <property type="entry name" value="Metallo-hydrolase/oxidoreductase"/>
    <property type="match status" value="1"/>
</dbReference>
<dbReference type="AlphaFoldDB" id="A0AA46BN75"/>
<dbReference type="SMART" id="SM00849">
    <property type="entry name" value="Lactamase_B"/>
    <property type="match status" value="1"/>
</dbReference>
<organism evidence="3 4">
    <name type="scientific">Dermatophilus congolensis</name>
    <dbReference type="NCBI Taxonomy" id="1863"/>
    <lineage>
        <taxon>Bacteria</taxon>
        <taxon>Bacillati</taxon>
        <taxon>Actinomycetota</taxon>
        <taxon>Actinomycetes</taxon>
        <taxon>Micrococcales</taxon>
        <taxon>Dermatophilaceae</taxon>
        <taxon>Dermatophilus</taxon>
    </lineage>
</organism>
<dbReference type="RefSeq" id="WP_115030529.1">
    <property type="nucleotide sequence ID" value="NZ_UFYA01000001.1"/>
</dbReference>
<dbReference type="Proteomes" id="UP000254118">
    <property type="component" value="Unassembled WGS sequence"/>
</dbReference>
<dbReference type="PANTHER" id="PTHR46233:SF1">
    <property type="entry name" value="CONSERVED PROTEIN"/>
    <property type="match status" value="1"/>
</dbReference>
<dbReference type="Gene3D" id="3.60.15.10">
    <property type="entry name" value="Ribonuclease Z/Hydroxyacylglutathione hydrolase-like"/>
    <property type="match status" value="1"/>
</dbReference>
<dbReference type="EMBL" id="UFYA01000001">
    <property type="protein sequence ID" value="STD09221.1"/>
    <property type="molecule type" value="Genomic_DNA"/>
</dbReference>
<gene>
    <name evidence="3" type="ORF">NCTC7915_01162</name>
</gene>
<dbReference type="PANTHER" id="PTHR46233">
    <property type="entry name" value="HYDROXYACYLGLUTATHIONE HYDROLASE GLOC"/>
    <property type="match status" value="1"/>
</dbReference>
<evidence type="ECO:0000256" key="1">
    <source>
        <dbReference type="SAM" id="MobiDB-lite"/>
    </source>
</evidence>
<keyword evidence="3" id="KW-0378">Hydrolase</keyword>
<protein>
    <submittedName>
        <fullName evidence="3">Hydroxyacylglutathione hydrolase</fullName>
    </submittedName>
</protein>
<comment type="caution">
    <text evidence="3">The sequence shown here is derived from an EMBL/GenBank/DDBJ whole genome shotgun (WGS) entry which is preliminary data.</text>
</comment>
<accession>A0AA46BN75</accession>
<dbReference type="InterPro" id="IPR051453">
    <property type="entry name" value="MBL_Glyoxalase_II"/>
</dbReference>
<feature type="domain" description="Metallo-beta-lactamase" evidence="2">
    <location>
        <begin position="37"/>
        <end position="203"/>
    </location>
</feature>
<evidence type="ECO:0000259" key="2">
    <source>
        <dbReference type="SMART" id="SM00849"/>
    </source>
</evidence>
<dbReference type="CDD" id="cd06262">
    <property type="entry name" value="metallo-hydrolase-like_MBL-fold"/>
    <property type="match status" value="1"/>
</dbReference>
<dbReference type="InterPro" id="IPR001279">
    <property type="entry name" value="Metallo-B-lactamas"/>
</dbReference>